<dbReference type="GO" id="GO:0005829">
    <property type="term" value="C:cytosol"/>
    <property type="evidence" value="ECO:0007669"/>
    <property type="project" value="TreeGrafter"/>
</dbReference>
<evidence type="ECO:0000256" key="6">
    <source>
        <dbReference type="ARBA" id="ARBA00022840"/>
    </source>
</evidence>
<dbReference type="Gene3D" id="3.30.63.10">
    <property type="entry name" value="Guanylate Kinase phosphate binding domain"/>
    <property type="match status" value="1"/>
</dbReference>
<evidence type="ECO:0000259" key="7">
    <source>
        <dbReference type="PROSITE" id="PS50052"/>
    </source>
</evidence>
<dbReference type="PROSITE" id="PS50052">
    <property type="entry name" value="GUANYLATE_KINASE_2"/>
    <property type="match status" value="1"/>
</dbReference>
<organism evidence="8">
    <name type="scientific">marine metagenome</name>
    <dbReference type="NCBI Taxonomy" id="408172"/>
    <lineage>
        <taxon>unclassified sequences</taxon>
        <taxon>metagenomes</taxon>
        <taxon>ecological metagenomes</taxon>
    </lineage>
</organism>
<dbReference type="FunFam" id="3.30.63.10:FF:000002">
    <property type="entry name" value="Guanylate kinase 1"/>
    <property type="match status" value="1"/>
</dbReference>
<dbReference type="GO" id="GO:0005524">
    <property type="term" value="F:ATP binding"/>
    <property type="evidence" value="ECO:0007669"/>
    <property type="project" value="UniProtKB-KW"/>
</dbReference>
<dbReference type="PROSITE" id="PS00856">
    <property type="entry name" value="GUANYLATE_KINASE_1"/>
    <property type="match status" value="1"/>
</dbReference>
<dbReference type="AlphaFoldDB" id="A0A382AK75"/>
<sequence length="163" mass="19404">MQKNRPDIEWSVSYTTRKKRKTESDGRDYNFITKEQFEDLILNETLAEWENVHGYYYGTPKATLDTVIKDKATLLLELDVKGSMSLKKLYPEHAFTIFILPPSIDHLRNRLRQRGTDSEKRIEIRLKRFQQEIEYKNRFDFVMVNDNLEIASKELIQTVNDVK</sequence>
<dbReference type="GO" id="GO:0004385">
    <property type="term" value="F:GMP kinase activity"/>
    <property type="evidence" value="ECO:0007669"/>
    <property type="project" value="UniProtKB-EC"/>
</dbReference>
<dbReference type="EMBL" id="UINC01025701">
    <property type="protein sequence ID" value="SVB01774.1"/>
    <property type="molecule type" value="Genomic_DNA"/>
</dbReference>
<dbReference type="PANTHER" id="PTHR23117:SF13">
    <property type="entry name" value="GUANYLATE KINASE"/>
    <property type="match status" value="1"/>
</dbReference>
<dbReference type="NCBIfam" id="TIGR03263">
    <property type="entry name" value="guanyl_kin"/>
    <property type="match status" value="1"/>
</dbReference>
<keyword evidence="4" id="KW-0547">Nucleotide-binding</keyword>
<evidence type="ECO:0000313" key="8">
    <source>
        <dbReference type="EMBL" id="SVB01774.1"/>
    </source>
</evidence>
<dbReference type="InterPro" id="IPR020590">
    <property type="entry name" value="Guanylate_kinase_CS"/>
</dbReference>
<dbReference type="PANTHER" id="PTHR23117">
    <property type="entry name" value="GUANYLATE KINASE-RELATED"/>
    <property type="match status" value="1"/>
</dbReference>
<dbReference type="Gene3D" id="3.40.50.300">
    <property type="entry name" value="P-loop containing nucleotide triphosphate hydrolases"/>
    <property type="match status" value="1"/>
</dbReference>
<keyword evidence="5" id="KW-0418">Kinase</keyword>
<comment type="similarity">
    <text evidence="1">Belongs to the guanylate kinase family.</text>
</comment>
<dbReference type="SMART" id="SM00072">
    <property type="entry name" value="GuKc"/>
    <property type="match status" value="1"/>
</dbReference>
<dbReference type="CDD" id="cd00071">
    <property type="entry name" value="GMPK"/>
    <property type="match status" value="1"/>
</dbReference>
<evidence type="ECO:0000256" key="1">
    <source>
        <dbReference type="ARBA" id="ARBA00005790"/>
    </source>
</evidence>
<keyword evidence="3" id="KW-0808">Transferase</keyword>
<evidence type="ECO:0000256" key="4">
    <source>
        <dbReference type="ARBA" id="ARBA00022741"/>
    </source>
</evidence>
<dbReference type="InterPro" id="IPR017665">
    <property type="entry name" value="Guanylate_kinase"/>
</dbReference>
<dbReference type="Pfam" id="PF00625">
    <property type="entry name" value="Guanylate_kin"/>
    <property type="match status" value="1"/>
</dbReference>
<dbReference type="InterPro" id="IPR008144">
    <property type="entry name" value="Guanylate_kin-like_dom"/>
</dbReference>
<evidence type="ECO:0000256" key="2">
    <source>
        <dbReference type="ARBA" id="ARBA00012961"/>
    </source>
</evidence>
<gene>
    <name evidence="8" type="ORF">METZ01_LOCUS154628</name>
</gene>
<accession>A0A382AK75</accession>
<keyword evidence="6" id="KW-0067">ATP-binding</keyword>
<reference evidence="8" key="1">
    <citation type="submission" date="2018-05" db="EMBL/GenBank/DDBJ databases">
        <authorList>
            <person name="Lanie J.A."/>
            <person name="Ng W.-L."/>
            <person name="Kazmierczak K.M."/>
            <person name="Andrzejewski T.M."/>
            <person name="Davidsen T.M."/>
            <person name="Wayne K.J."/>
            <person name="Tettelin H."/>
            <person name="Glass J.I."/>
            <person name="Rusch D."/>
            <person name="Podicherti R."/>
            <person name="Tsui H.-C.T."/>
            <person name="Winkler M.E."/>
        </authorList>
    </citation>
    <scope>NUCLEOTIDE SEQUENCE</scope>
</reference>
<proteinExistence type="inferred from homology"/>
<evidence type="ECO:0000256" key="3">
    <source>
        <dbReference type="ARBA" id="ARBA00022679"/>
    </source>
</evidence>
<dbReference type="InterPro" id="IPR008145">
    <property type="entry name" value="GK/Ca_channel_bsu"/>
</dbReference>
<evidence type="ECO:0000256" key="5">
    <source>
        <dbReference type="ARBA" id="ARBA00022777"/>
    </source>
</evidence>
<name>A0A382AK75_9ZZZZ</name>
<dbReference type="InterPro" id="IPR027417">
    <property type="entry name" value="P-loop_NTPase"/>
</dbReference>
<dbReference type="EC" id="2.7.4.8" evidence="2"/>
<dbReference type="SUPFAM" id="SSF52540">
    <property type="entry name" value="P-loop containing nucleoside triphosphate hydrolases"/>
    <property type="match status" value="1"/>
</dbReference>
<protein>
    <recommendedName>
        <fullName evidence="2">guanylate kinase</fullName>
        <ecNumber evidence="2">2.7.4.8</ecNumber>
    </recommendedName>
</protein>
<feature type="domain" description="Guanylate kinase-like" evidence="7">
    <location>
        <begin position="1"/>
        <end position="160"/>
    </location>
</feature>